<dbReference type="OrthoDB" id="332939at2"/>
<name>A0A0C7P2F2_DEFTU</name>
<feature type="domain" description="Calcineurin-like phosphoesterase" evidence="1">
    <location>
        <begin position="12"/>
        <end position="187"/>
    </location>
</feature>
<accession>A0A0C7P2F2</accession>
<evidence type="ECO:0000313" key="2">
    <source>
        <dbReference type="EMBL" id="CEP78470.1"/>
    </source>
</evidence>
<dbReference type="Proteomes" id="UP000032809">
    <property type="component" value="Chromosome I"/>
</dbReference>
<dbReference type="InterPro" id="IPR004843">
    <property type="entry name" value="Calcineurin-like_PHP"/>
</dbReference>
<proteinExistence type="predicted"/>
<dbReference type="Pfam" id="PF00149">
    <property type="entry name" value="Metallophos"/>
    <property type="match status" value="1"/>
</dbReference>
<dbReference type="GO" id="GO:0016787">
    <property type="term" value="F:hydrolase activity"/>
    <property type="evidence" value="ECO:0007669"/>
    <property type="project" value="InterPro"/>
</dbReference>
<reference evidence="3" key="1">
    <citation type="submission" date="2014-11" db="EMBL/GenBank/DDBJ databases">
        <authorList>
            <person name="Wibberg D."/>
        </authorList>
    </citation>
    <scope>NUCLEOTIDE SEQUENCE [LARGE SCALE GENOMIC DNA]</scope>
    <source>
        <strain evidence="3">L3</strain>
    </source>
</reference>
<dbReference type="RefSeq" id="WP_045087913.1">
    <property type="nucleotide sequence ID" value="NZ_LN824141.1"/>
</dbReference>
<dbReference type="STRING" id="1006576.DTL3_1166"/>
<dbReference type="Gene3D" id="3.60.21.10">
    <property type="match status" value="1"/>
</dbReference>
<sequence>MIDIMCVSDEEVFLQNKENRKIDLLISAGDLSPGYLDYLVNEFKPTFSIMVHGNHDKKFFSKTYEEENYSFSKVYKGIYVLNHGIINLKKFINKDIVVAGFSGALSYGYRPFHFSENDVQKFKREIFFKSSFRGNEYKFIDIMVTHNAPYVKGTIQRYSQSHPPSINLGKLFYSLRPKIWIYGHIHPRYGQQELDFVIENSKHKCYLINAIPYKFIKYDEENKEVVEIETFKRIEPKLVLINQ</sequence>
<dbReference type="HOGENOM" id="CLU_1141094_0_0_0"/>
<keyword evidence="3" id="KW-1185">Reference proteome</keyword>
<dbReference type="EMBL" id="LN824141">
    <property type="protein sequence ID" value="CEP78470.1"/>
    <property type="molecule type" value="Genomic_DNA"/>
</dbReference>
<dbReference type="KEGG" id="dtn:DTL3_1166"/>
<dbReference type="AlphaFoldDB" id="A0A0C7P2F2"/>
<gene>
    <name evidence="2" type="ORF">DTL3_1166</name>
</gene>
<dbReference type="SUPFAM" id="SSF56300">
    <property type="entry name" value="Metallo-dependent phosphatases"/>
    <property type="match status" value="1"/>
</dbReference>
<evidence type="ECO:0000313" key="3">
    <source>
        <dbReference type="Proteomes" id="UP000032809"/>
    </source>
</evidence>
<dbReference type="InterPro" id="IPR029052">
    <property type="entry name" value="Metallo-depent_PP-like"/>
</dbReference>
<protein>
    <submittedName>
        <fullName evidence="2">Metallophosphoesterase</fullName>
    </submittedName>
</protein>
<organism evidence="2 3">
    <name type="scientific">Defluviitoga tunisiensis</name>
    <dbReference type="NCBI Taxonomy" id="1006576"/>
    <lineage>
        <taxon>Bacteria</taxon>
        <taxon>Thermotogati</taxon>
        <taxon>Thermotogota</taxon>
        <taxon>Thermotogae</taxon>
        <taxon>Petrotogales</taxon>
        <taxon>Petrotogaceae</taxon>
        <taxon>Defluviitoga</taxon>
    </lineage>
</organism>
<evidence type="ECO:0000259" key="1">
    <source>
        <dbReference type="Pfam" id="PF00149"/>
    </source>
</evidence>